<protein>
    <submittedName>
        <fullName evidence="2">Uncharacterized protein</fullName>
    </submittedName>
</protein>
<evidence type="ECO:0000256" key="1">
    <source>
        <dbReference type="SAM" id="SignalP"/>
    </source>
</evidence>
<accession>A0A177Y2B9</accession>
<evidence type="ECO:0000313" key="2">
    <source>
        <dbReference type="EMBL" id="OAJ94980.1"/>
    </source>
</evidence>
<feature type="chain" id="PRO_5008079429" evidence="1">
    <location>
        <begin position="20"/>
        <end position="158"/>
    </location>
</feature>
<gene>
    <name evidence="2" type="ORF">APB76_06760</name>
</gene>
<keyword evidence="1" id="KW-0732">Signal</keyword>
<sequence length="158" mass="17078">MKNVIKLLFLCSASAVAVASQEVPSNSLGVIVADQMTQGQLVWLKGRVGNAIYRFSDPDGRDCTMELPVAIGSVSDSGLGISEAKGFTLYVVSEQLNQAIQHGQRINSKNWRFSLNLSDAPIDGFITGGIGAEEGFILNSKRRWISWLMGEEPKIGCS</sequence>
<dbReference type="RefSeq" id="WP_049844762.1">
    <property type="nucleotide sequence ID" value="NZ_LLEI02000021.1"/>
</dbReference>
<evidence type="ECO:0000313" key="3">
    <source>
        <dbReference type="Proteomes" id="UP000078406"/>
    </source>
</evidence>
<reference evidence="2 3" key="1">
    <citation type="journal article" date="2016" name="Syst. Appl. Microbiol.">
        <title>Vibrio bivalvicida sp. nov., a novel larval pathogen for bivalve molluscs reared in a hatchery.</title>
        <authorList>
            <person name="Dubert J."/>
            <person name="Romalde J.L."/>
            <person name="Prado S."/>
            <person name="Barja J.L."/>
        </authorList>
    </citation>
    <scope>NUCLEOTIDE SEQUENCE [LARGE SCALE GENOMIC DNA]</scope>
    <source>
        <strain evidence="2 3">605</strain>
    </source>
</reference>
<name>A0A177Y2B9_9VIBR</name>
<dbReference type="AlphaFoldDB" id="A0A177Y2B9"/>
<dbReference type="Proteomes" id="UP000078406">
    <property type="component" value="Unassembled WGS sequence"/>
</dbReference>
<comment type="caution">
    <text evidence="2">The sequence shown here is derived from an EMBL/GenBank/DDBJ whole genome shotgun (WGS) entry which is preliminary data.</text>
</comment>
<proteinExistence type="predicted"/>
<feature type="signal peptide" evidence="1">
    <location>
        <begin position="1"/>
        <end position="19"/>
    </location>
</feature>
<organism evidence="2 3">
    <name type="scientific">Vibrio bivalvicida</name>
    <dbReference type="NCBI Taxonomy" id="1276888"/>
    <lineage>
        <taxon>Bacteria</taxon>
        <taxon>Pseudomonadati</taxon>
        <taxon>Pseudomonadota</taxon>
        <taxon>Gammaproteobacteria</taxon>
        <taxon>Vibrionales</taxon>
        <taxon>Vibrionaceae</taxon>
        <taxon>Vibrio</taxon>
        <taxon>Vibrio oreintalis group</taxon>
    </lineage>
</organism>
<dbReference type="EMBL" id="LLEI02000021">
    <property type="protein sequence ID" value="OAJ94980.1"/>
    <property type="molecule type" value="Genomic_DNA"/>
</dbReference>